<dbReference type="Pfam" id="PF01949">
    <property type="entry name" value="Endo_dU"/>
    <property type="match status" value="1"/>
</dbReference>
<dbReference type="PIRSF" id="PIRSF006380">
    <property type="entry name" value="UCP006380"/>
    <property type="match status" value="1"/>
</dbReference>
<accession>A0A172TCY8</accession>
<dbReference type="Gene3D" id="3.30.2170.10">
    <property type="entry name" value="archaeoglobus fulgidus dsm 4304 superfamily"/>
    <property type="match status" value="1"/>
</dbReference>
<name>A0A172TCY8_9DEIO</name>
<proteinExistence type="inferred from homology"/>
<dbReference type="PANTHER" id="PTHR39518">
    <property type="entry name" value="UPF0215 PROTEIN MJ1150"/>
    <property type="match status" value="1"/>
</dbReference>
<evidence type="ECO:0000313" key="2">
    <source>
        <dbReference type="Proteomes" id="UP000077363"/>
    </source>
</evidence>
<reference evidence="1 2" key="1">
    <citation type="submission" date="2015-01" db="EMBL/GenBank/DDBJ databases">
        <title>Deinococcus puniceus/DY1/ whole genome sequencing.</title>
        <authorList>
            <person name="Kim M.K."/>
            <person name="Srinivasan S."/>
            <person name="Lee J.-J."/>
        </authorList>
    </citation>
    <scope>NUCLEOTIDE SEQUENCE [LARGE SCALE GENOMIC DNA]</scope>
    <source>
        <strain evidence="1 2">DY1</strain>
    </source>
</reference>
<dbReference type="Proteomes" id="UP000077363">
    <property type="component" value="Chromosome"/>
</dbReference>
<sequence length="181" mass="18939">MGFDDAPFERSHRGNVAVFGTVFARRDLHAVVSGQVRRDGRNSTSELARLVAVSGAAEHLHLILLQGVALAGFNVVDAPALHAATGLPVLIVARKPPDLTRIRAALLTQVPGGARKWRLIDALGPMEPCRGVQVQRVGLSLPEAEAALGALTFTGCIPEPLRAAHLIAGGVTRGSSGGQRV</sequence>
<dbReference type="STRING" id="1182568.SU48_06325"/>
<evidence type="ECO:0000313" key="1">
    <source>
        <dbReference type="EMBL" id="ANE44816.1"/>
    </source>
</evidence>
<gene>
    <name evidence="1" type="ORF">SU48_06325</name>
</gene>
<dbReference type="PANTHER" id="PTHR39518:SF2">
    <property type="entry name" value="UPF0215 PROTEIN MJ1150"/>
    <property type="match status" value="1"/>
</dbReference>
<dbReference type="OrthoDB" id="25804at2"/>
<organism evidence="1 2">
    <name type="scientific">Deinococcus puniceus</name>
    <dbReference type="NCBI Taxonomy" id="1182568"/>
    <lineage>
        <taxon>Bacteria</taxon>
        <taxon>Thermotogati</taxon>
        <taxon>Deinococcota</taxon>
        <taxon>Deinococci</taxon>
        <taxon>Deinococcales</taxon>
        <taxon>Deinococcaceae</taxon>
        <taxon>Deinococcus</taxon>
    </lineage>
</organism>
<dbReference type="HAMAP" id="MF_00582">
    <property type="entry name" value="UPF0215"/>
    <property type="match status" value="1"/>
</dbReference>
<dbReference type="InterPro" id="IPR002802">
    <property type="entry name" value="Endo_dU"/>
</dbReference>
<dbReference type="KEGG" id="dpu:SU48_06325"/>
<dbReference type="RefSeq" id="WP_064015886.1">
    <property type="nucleotide sequence ID" value="NZ_CP011387.1"/>
</dbReference>
<keyword evidence="2" id="KW-1185">Reference proteome</keyword>
<dbReference type="PATRIC" id="fig|1182568.3.peg.1316"/>
<dbReference type="AlphaFoldDB" id="A0A172TCY8"/>
<dbReference type="EMBL" id="CP011387">
    <property type="protein sequence ID" value="ANE44816.1"/>
    <property type="molecule type" value="Genomic_DNA"/>
</dbReference>
<evidence type="ECO:0008006" key="3">
    <source>
        <dbReference type="Google" id="ProtNLM"/>
    </source>
</evidence>
<protein>
    <recommendedName>
        <fullName evidence="3">DUF99 family protein</fullName>
    </recommendedName>
</protein>